<feature type="transmembrane region" description="Helical" evidence="1">
    <location>
        <begin position="60"/>
        <end position="77"/>
    </location>
</feature>
<comment type="caution">
    <text evidence="2">The sequence shown here is derived from an EMBL/GenBank/DDBJ whole genome shotgun (WGS) entry which is preliminary data.</text>
</comment>
<keyword evidence="1" id="KW-0812">Transmembrane</keyword>
<feature type="transmembrane region" description="Helical" evidence="1">
    <location>
        <begin position="120"/>
        <end position="141"/>
    </location>
</feature>
<evidence type="ECO:0000313" key="2">
    <source>
        <dbReference type="EMBL" id="OWQ86179.1"/>
    </source>
</evidence>
<sequence length="171" mass="18015">MAVLAGDGDGTGGQCRLHRHRRAAGGAGVEMRSAAPAACVCRQGAWARGRRVGEGGVMDLLHPMLCSFAAFAALCLAMERHHEDALDEAPSARRVRRLRTVAVVAFIASWWTVIPRTDVGIAWVMWTVQLTAGATAVVALATWWPRRLPAAAIAVGAAGVMLLPLTGIGGR</sequence>
<feature type="transmembrane region" description="Helical" evidence="1">
    <location>
        <begin position="98"/>
        <end position="114"/>
    </location>
</feature>
<keyword evidence="3" id="KW-1185">Reference proteome</keyword>
<organism evidence="2 3">
    <name type="scientific">Roseateles aquatilis</name>
    <dbReference type="NCBI Taxonomy" id="431061"/>
    <lineage>
        <taxon>Bacteria</taxon>
        <taxon>Pseudomonadati</taxon>
        <taxon>Pseudomonadota</taxon>
        <taxon>Betaproteobacteria</taxon>
        <taxon>Burkholderiales</taxon>
        <taxon>Sphaerotilaceae</taxon>
        <taxon>Roseateles</taxon>
    </lineage>
</organism>
<keyword evidence="1" id="KW-1133">Transmembrane helix</keyword>
<dbReference type="EMBL" id="NIOF01000011">
    <property type="protein sequence ID" value="OWQ86179.1"/>
    <property type="molecule type" value="Genomic_DNA"/>
</dbReference>
<evidence type="ECO:0000313" key="3">
    <source>
        <dbReference type="Proteomes" id="UP000197468"/>
    </source>
</evidence>
<reference evidence="2 3" key="1">
    <citation type="journal article" date="2008" name="Int. J. Syst. Evol. Microbiol.">
        <title>Description of Roseateles aquatilis sp. nov. and Roseateles terrae sp. nov., in the class Betaproteobacteria, and emended description of the genus Roseateles.</title>
        <authorList>
            <person name="Gomila M."/>
            <person name="Bowien B."/>
            <person name="Falsen E."/>
            <person name="Moore E.R."/>
            <person name="Lalucat J."/>
        </authorList>
    </citation>
    <scope>NUCLEOTIDE SEQUENCE [LARGE SCALE GENOMIC DNA]</scope>
    <source>
        <strain evidence="2 3">CCUG 48205</strain>
    </source>
</reference>
<dbReference type="Pfam" id="PF11804">
    <property type="entry name" value="DUF3325"/>
    <property type="match status" value="1"/>
</dbReference>
<evidence type="ECO:0000256" key="1">
    <source>
        <dbReference type="SAM" id="Phobius"/>
    </source>
</evidence>
<protein>
    <recommendedName>
        <fullName evidence="4">DUF3325 domain-containing protein</fullName>
    </recommendedName>
</protein>
<accession>A0A246J0P2</accession>
<dbReference type="AlphaFoldDB" id="A0A246J0P2"/>
<evidence type="ECO:0008006" key="4">
    <source>
        <dbReference type="Google" id="ProtNLM"/>
    </source>
</evidence>
<keyword evidence="1" id="KW-0472">Membrane</keyword>
<name>A0A246J0P2_9BURK</name>
<dbReference type="Proteomes" id="UP000197468">
    <property type="component" value="Unassembled WGS sequence"/>
</dbReference>
<gene>
    <name evidence="2" type="ORF">CDN99_20280</name>
</gene>
<proteinExistence type="predicted"/>
<feature type="transmembrane region" description="Helical" evidence="1">
    <location>
        <begin position="148"/>
        <end position="168"/>
    </location>
</feature>
<dbReference type="InterPro" id="IPR021762">
    <property type="entry name" value="DUF3325"/>
</dbReference>